<accession>A0A919TSM5</accession>
<evidence type="ECO:0000313" key="2">
    <source>
        <dbReference type="EMBL" id="GIF19550.1"/>
    </source>
</evidence>
<dbReference type="Proteomes" id="UP000623608">
    <property type="component" value="Unassembled WGS sequence"/>
</dbReference>
<name>A0A919TSM5_9ACTN</name>
<dbReference type="EMBL" id="BOMY01000015">
    <property type="protein sequence ID" value="GIF19550.1"/>
    <property type="molecule type" value="Genomic_DNA"/>
</dbReference>
<dbReference type="Gene3D" id="3.40.430.10">
    <property type="entry name" value="Dihydrofolate Reductase, subunit A"/>
    <property type="match status" value="1"/>
</dbReference>
<reference evidence="2" key="1">
    <citation type="submission" date="2021-01" db="EMBL/GenBank/DDBJ databases">
        <title>Whole genome shotgun sequence of Actinoplanes tereljensis NBRC 105297.</title>
        <authorList>
            <person name="Komaki H."/>
            <person name="Tamura T."/>
        </authorList>
    </citation>
    <scope>NUCLEOTIDE SEQUENCE</scope>
    <source>
        <strain evidence="2">NBRC 105297</strain>
    </source>
</reference>
<evidence type="ECO:0000313" key="3">
    <source>
        <dbReference type="Proteomes" id="UP000623608"/>
    </source>
</evidence>
<evidence type="ECO:0000259" key="1">
    <source>
        <dbReference type="Pfam" id="PF01872"/>
    </source>
</evidence>
<dbReference type="PANTHER" id="PTHR38011">
    <property type="entry name" value="DIHYDROFOLATE REDUCTASE FAMILY PROTEIN (AFU_ORTHOLOGUE AFUA_8G06820)"/>
    <property type="match status" value="1"/>
</dbReference>
<comment type="caution">
    <text evidence="2">The sequence shown here is derived from an EMBL/GenBank/DDBJ whole genome shotgun (WGS) entry which is preliminary data.</text>
</comment>
<proteinExistence type="predicted"/>
<gene>
    <name evidence="2" type="ORF">Ate02nite_22800</name>
</gene>
<dbReference type="GO" id="GO:0008703">
    <property type="term" value="F:5-amino-6-(5-phosphoribosylamino)uracil reductase activity"/>
    <property type="evidence" value="ECO:0007669"/>
    <property type="project" value="InterPro"/>
</dbReference>
<dbReference type="PANTHER" id="PTHR38011:SF12">
    <property type="entry name" value="BIFUNCTIONAL DEAMINASE-REDUCTASE DOMAIN PROTEIN"/>
    <property type="match status" value="1"/>
</dbReference>
<dbReference type="Pfam" id="PF01872">
    <property type="entry name" value="RibD_C"/>
    <property type="match status" value="1"/>
</dbReference>
<dbReference type="InterPro" id="IPR024072">
    <property type="entry name" value="DHFR-like_dom_sf"/>
</dbReference>
<sequence length="174" mass="18506">MAKVLYSATMSLDGFIAGPGGDMSWLTEFIGEPNPTADGIVERIGSILVGRRTWGGDDPNKGTDQEGAFGGAWHGPQFVLTHEPPPVAEPDTVFLTDLTEAVAAAKQAAGNKYVNILGADVARQALEAGLLDEILVFVAPVLLGDGTRLFTHPGGTKIKLDRLAEDAFWYEVVR</sequence>
<dbReference type="RefSeq" id="WP_203803519.1">
    <property type="nucleotide sequence ID" value="NZ_BOMY01000015.1"/>
</dbReference>
<organism evidence="2 3">
    <name type="scientific">Paractinoplanes tereljensis</name>
    <dbReference type="NCBI Taxonomy" id="571912"/>
    <lineage>
        <taxon>Bacteria</taxon>
        <taxon>Bacillati</taxon>
        <taxon>Actinomycetota</taxon>
        <taxon>Actinomycetes</taxon>
        <taxon>Micromonosporales</taxon>
        <taxon>Micromonosporaceae</taxon>
        <taxon>Paractinoplanes</taxon>
    </lineage>
</organism>
<dbReference type="SUPFAM" id="SSF53597">
    <property type="entry name" value="Dihydrofolate reductase-like"/>
    <property type="match status" value="1"/>
</dbReference>
<feature type="domain" description="Bacterial bifunctional deaminase-reductase C-terminal" evidence="1">
    <location>
        <begin position="3"/>
        <end position="160"/>
    </location>
</feature>
<dbReference type="InterPro" id="IPR002734">
    <property type="entry name" value="RibDG_C"/>
</dbReference>
<dbReference type="AlphaFoldDB" id="A0A919TSM5"/>
<protein>
    <submittedName>
        <fullName evidence="2">Deaminase</fullName>
    </submittedName>
</protein>
<dbReference type="InterPro" id="IPR050765">
    <property type="entry name" value="Riboflavin_Biosynth_HTPR"/>
</dbReference>
<keyword evidence="3" id="KW-1185">Reference proteome</keyword>
<dbReference type="GO" id="GO:0009231">
    <property type="term" value="P:riboflavin biosynthetic process"/>
    <property type="evidence" value="ECO:0007669"/>
    <property type="project" value="InterPro"/>
</dbReference>